<keyword evidence="4" id="KW-1185">Reference proteome</keyword>
<keyword evidence="2" id="KW-0472">Membrane</keyword>
<evidence type="ECO:0000256" key="2">
    <source>
        <dbReference type="SAM" id="Phobius"/>
    </source>
</evidence>
<feature type="transmembrane region" description="Helical" evidence="2">
    <location>
        <begin position="97"/>
        <end position="125"/>
    </location>
</feature>
<dbReference type="RefSeq" id="WP_203750774.1">
    <property type="nucleotide sequence ID" value="NZ_BONF01000030.1"/>
</dbReference>
<dbReference type="Proteomes" id="UP000601223">
    <property type="component" value="Unassembled WGS sequence"/>
</dbReference>
<evidence type="ECO:0000313" key="4">
    <source>
        <dbReference type="Proteomes" id="UP000601223"/>
    </source>
</evidence>
<dbReference type="EMBL" id="BONF01000030">
    <property type="protein sequence ID" value="GIF83643.1"/>
    <property type="molecule type" value="Genomic_DNA"/>
</dbReference>
<evidence type="ECO:0000256" key="1">
    <source>
        <dbReference type="SAM" id="MobiDB-lite"/>
    </source>
</evidence>
<name>A0A8J3JRL3_9ACTN</name>
<evidence type="ECO:0000313" key="3">
    <source>
        <dbReference type="EMBL" id="GIF83643.1"/>
    </source>
</evidence>
<keyword evidence="2" id="KW-1133">Transmembrane helix</keyword>
<dbReference type="AlphaFoldDB" id="A0A8J3JRL3"/>
<gene>
    <name evidence="3" type="ORF">Cba03nite_49920</name>
</gene>
<feature type="transmembrane region" description="Helical" evidence="2">
    <location>
        <begin position="232"/>
        <end position="253"/>
    </location>
</feature>
<proteinExistence type="predicted"/>
<feature type="region of interest" description="Disordered" evidence="1">
    <location>
        <begin position="1"/>
        <end position="28"/>
    </location>
</feature>
<accession>A0A8J3JRL3</accession>
<reference evidence="3 4" key="1">
    <citation type="submission" date="2021-01" db="EMBL/GenBank/DDBJ databases">
        <title>Whole genome shotgun sequence of Catellatospora bangladeshensis NBRC 107357.</title>
        <authorList>
            <person name="Komaki H."/>
            <person name="Tamura T."/>
        </authorList>
    </citation>
    <scope>NUCLEOTIDE SEQUENCE [LARGE SCALE GENOMIC DNA]</scope>
    <source>
        <strain evidence="3 4">NBRC 107357</strain>
    </source>
</reference>
<comment type="caution">
    <text evidence="3">The sequence shown here is derived from an EMBL/GenBank/DDBJ whole genome shotgun (WGS) entry which is preliminary data.</text>
</comment>
<organism evidence="3 4">
    <name type="scientific">Catellatospora bangladeshensis</name>
    <dbReference type="NCBI Taxonomy" id="310355"/>
    <lineage>
        <taxon>Bacteria</taxon>
        <taxon>Bacillati</taxon>
        <taxon>Actinomycetota</taxon>
        <taxon>Actinomycetes</taxon>
        <taxon>Micromonosporales</taxon>
        <taxon>Micromonosporaceae</taxon>
        <taxon>Catellatospora</taxon>
    </lineage>
</organism>
<keyword evidence="2" id="KW-0812">Transmembrane</keyword>
<sequence>MTMSEVPDGDAVGPLPAPAGDTGDQDAGRRPHTFWFRLLGLTPDSPDDELVEDLGGMLKGYYVIAAALSCFFGDRLLGGMPSSDDQAAYDAWMNAHWPAMLAIVVLLPQVPLAAGLAVRWLYLLVKWGYGRWSERARHRRERAAARQLLLTERVNALHRKVGDTRQTLRGMARETEQVAEELETYLQRRLAFLDELTTEVQQREQLAQLTAAQTAAFDQALKRQFGRERRSGFWHQVGFALLAFLLGFLTNWLSDPLLAVIKAWYSR</sequence>
<protein>
    <submittedName>
        <fullName evidence="3">Uncharacterized protein</fullName>
    </submittedName>
</protein>